<dbReference type="InterPro" id="IPR022642">
    <property type="entry name" value="CheR_C"/>
</dbReference>
<dbReference type="InterPro" id="IPR022641">
    <property type="entry name" value="CheR_N"/>
</dbReference>
<dbReference type="PANTHER" id="PTHR24422:SF10">
    <property type="entry name" value="CHEMOTAXIS PROTEIN METHYLTRANSFERASE 2"/>
    <property type="match status" value="1"/>
</dbReference>
<evidence type="ECO:0000256" key="4">
    <source>
        <dbReference type="ARBA" id="ARBA00022679"/>
    </source>
</evidence>
<dbReference type="GO" id="GO:0032259">
    <property type="term" value="P:methylation"/>
    <property type="evidence" value="ECO:0007669"/>
    <property type="project" value="UniProtKB-KW"/>
</dbReference>
<evidence type="ECO:0000259" key="6">
    <source>
        <dbReference type="PROSITE" id="PS50123"/>
    </source>
</evidence>
<dbReference type="EMBL" id="CABO01000008">
    <property type="protein sequence ID" value="CBI00942.1"/>
    <property type="molecule type" value="Genomic_DNA"/>
</dbReference>
<organism evidence="7">
    <name type="scientific">mine drainage metagenome</name>
    <dbReference type="NCBI Taxonomy" id="410659"/>
    <lineage>
        <taxon>unclassified sequences</taxon>
        <taxon>metagenomes</taxon>
        <taxon>ecological metagenomes</taxon>
    </lineage>
</organism>
<accession>E6Q182</accession>
<dbReference type="InterPro" id="IPR026024">
    <property type="entry name" value="Chemotaxis_MeTrfase_CheR"/>
</dbReference>
<dbReference type="SMART" id="SM00138">
    <property type="entry name" value="MeTrc"/>
    <property type="match status" value="1"/>
</dbReference>
<dbReference type="InterPro" id="IPR036804">
    <property type="entry name" value="CheR_N_sf"/>
</dbReference>
<dbReference type="InterPro" id="IPR050903">
    <property type="entry name" value="Bact_Chemotaxis_MeTrfase"/>
</dbReference>
<dbReference type="Gene3D" id="3.40.50.150">
    <property type="entry name" value="Vaccinia Virus protein VP39"/>
    <property type="match status" value="1"/>
</dbReference>
<feature type="domain" description="CheR-type methyltransferase" evidence="6">
    <location>
        <begin position="1"/>
        <end position="275"/>
    </location>
</feature>
<evidence type="ECO:0000256" key="2">
    <source>
        <dbReference type="ARBA" id="ARBA00012534"/>
    </source>
</evidence>
<keyword evidence="4 7" id="KW-0808">Transferase</keyword>
<evidence type="ECO:0000256" key="5">
    <source>
        <dbReference type="ARBA" id="ARBA00022691"/>
    </source>
</evidence>
<sequence length="279" mass="32324">MSVMPITPEQYARLRDTIRERFGIYYDDTKQFLLQSRLQTRLIKCRVADFDEYYRYLTISADREAEWDELASVLSNNETYFFRERAQLDVLASEVVDEAIKNRRRLRIWSAACSTGEEPYTIAMLLLAGGRIAASEIDIKAGDISPRALEKAKTGFYRELSFRATPPEVMARNFRPFESGYFISDEIKRMVEFSRVNLLDQRAVAAYGPADAIFCRNVLIYFDKPTQKRVVENFARALRPNGYLFLGHAESIIRLTDLYEPIVTPKAIYYRLRGNDGAR</sequence>
<protein>
    <recommendedName>
        <fullName evidence="2">protein-glutamate O-methyltransferase</fullName>
        <ecNumber evidence="2">2.1.1.80</ecNumber>
    </recommendedName>
</protein>
<evidence type="ECO:0000256" key="3">
    <source>
        <dbReference type="ARBA" id="ARBA00022603"/>
    </source>
</evidence>
<dbReference type="PROSITE" id="PS50123">
    <property type="entry name" value="CHER"/>
    <property type="match status" value="1"/>
</dbReference>
<comment type="caution">
    <text evidence="7">The sequence shown here is derived from an EMBL/GenBank/DDBJ whole genome shotgun (WGS) entry which is preliminary data.</text>
</comment>
<evidence type="ECO:0000256" key="1">
    <source>
        <dbReference type="ARBA" id="ARBA00001541"/>
    </source>
</evidence>
<dbReference type="EC" id="2.1.1.80" evidence="2"/>
<dbReference type="SUPFAM" id="SSF53335">
    <property type="entry name" value="S-adenosyl-L-methionine-dependent methyltransferases"/>
    <property type="match status" value="1"/>
</dbReference>
<evidence type="ECO:0000313" key="7">
    <source>
        <dbReference type="EMBL" id="CBI00942.1"/>
    </source>
</evidence>
<dbReference type="Gene3D" id="1.10.155.10">
    <property type="entry name" value="Chemotaxis receptor methyltransferase CheR, N-terminal domain"/>
    <property type="match status" value="1"/>
</dbReference>
<dbReference type="Pfam" id="PF01739">
    <property type="entry name" value="CheR"/>
    <property type="match status" value="1"/>
</dbReference>
<gene>
    <name evidence="7" type="primary">cheR</name>
    <name evidence="7" type="ORF">CARN4_0291</name>
</gene>
<dbReference type="InterPro" id="IPR000780">
    <property type="entry name" value="CheR_MeTrfase"/>
</dbReference>
<dbReference type="PANTHER" id="PTHR24422">
    <property type="entry name" value="CHEMOTAXIS PROTEIN METHYLTRANSFERASE"/>
    <property type="match status" value="1"/>
</dbReference>
<dbReference type="PIRSF" id="PIRSF000410">
    <property type="entry name" value="CheR"/>
    <property type="match status" value="1"/>
</dbReference>
<name>E6Q182_9ZZZZ</name>
<dbReference type="GO" id="GO:0008983">
    <property type="term" value="F:protein-glutamate O-methyltransferase activity"/>
    <property type="evidence" value="ECO:0007669"/>
    <property type="project" value="UniProtKB-EC"/>
</dbReference>
<dbReference type="PRINTS" id="PR00996">
    <property type="entry name" value="CHERMTFRASE"/>
</dbReference>
<keyword evidence="5" id="KW-0949">S-adenosyl-L-methionine</keyword>
<dbReference type="InterPro" id="IPR029063">
    <property type="entry name" value="SAM-dependent_MTases_sf"/>
</dbReference>
<proteinExistence type="predicted"/>
<reference evidence="7" key="1">
    <citation type="submission" date="2009-10" db="EMBL/GenBank/DDBJ databases">
        <title>Diversity of trophic interactions inside an arsenic-rich microbial ecosystem.</title>
        <authorList>
            <person name="Bertin P.N."/>
            <person name="Heinrich-Salmeron A."/>
            <person name="Pelletier E."/>
            <person name="Goulhen-Chollet F."/>
            <person name="Arsene-Ploetze F."/>
            <person name="Gallien S."/>
            <person name="Calteau A."/>
            <person name="Vallenet D."/>
            <person name="Casiot C."/>
            <person name="Chane-Woon-Ming B."/>
            <person name="Giloteaux L."/>
            <person name="Barakat M."/>
            <person name="Bonnefoy V."/>
            <person name="Bruneel O."/>
            <person name="Chandler M."/>
            <person name="Cleiss J."/>
            <person name="Duran R."/>
            <person name="Elbaz-Poulichet F."/>
            <person name="Fonknechten N."/>
            <person name="Lauga B."/>
            <person name="Mornico D."/>
            <person name="Ortet P."/>
            <person name="Schaeffer C."/>
            <person name="Siguier P."/>
            <person name="Alexander Thil Smith A."/>
            <person name="Van Dorsselaer A."/>
            <person name="Weissenbach J."/>
            <person name="Medigue C."/>
            <person name="Le Paslier D."/>
        </authorList>
    </citation>
    <scope>NUCLEOTIDE SEQUENCE</scope>
</reference>
<dbReference type="CDD" id="cd02440">
    <property type="entry name" value="AdoMet_MTases"/>
    <property type="match status" value="1"/>
</dbReference>
<dbReference type="AlphaFoldDB" id="E6Q182"/>
<keyword evidence="3 7" id="KW-0489">Methyltransferase</keyword>
<dbReference type="SUPFAM" id="SSF47757">
    <property type="entry name" value="Chemotaxis receptor methyltransferase CheR, N-terminal domain"/>
    <property type="match status" value="1"/>
</dbReference>
<dbReference type="Pfam" id="PF03705">
    <property type="entry name" value="CheR_N"/>
    <property type="match status" value="1"/>
</dbReference>
<comment type="catalytic activity">
    <reaction evidence="1">
        <text>L-glutamyl-[protein] + S-adenosyl-L-methionine = [protein]-L-glutamate 5-O-methyl ester + S-adenosyl-L-homocysteine</text>
        <dbReference type="Rhea" id="RHEA:24452"/>
        <dbReference type="Rhea" id="RHEA-COMP:10208"/>
        <dbReference type="Rhea" id="RHEA-COMP:10311"/>
        <dbReference type="ChEBI" id="CHEBI:29973"/>
        <dbReference type="ChEBI" id="CHEBI:57856"/>
        <dbReference type="ChEBI" id="CHEBI:59789"/>
        <dbReference type="ChEBI" id="CHEBI:82795"/>
        <dbReference type="EC" id="2.1.1.80"/>
    </reaction>
</comment>